<feature type="compositionally biased region" description="Basic and acidic residues" evidence="1">
    <location>
        <begin position="109"/>
        <end position="132"/>
    </location>
</feature>
<feature type="compositionally biased region" description="Low complexity" evidence="1">
    <location>
        <begin position="63"/>
        <end position="72"/>
    </location>
</feature>
<protein>
    <submittedName>
        <fullName evidence="2">Uncharacterized protein</fullName>
    </submittedName>
</protein>
<sequence>MRRPCLSLLARPSKRERPSPQGALLSRRRVLRRNQAAVGPRGDPQALSPRCHAVKDRKEEARPAAQAVSRAAPRPRPDSEAEPGSPRGSGTTRTRPLPIGQKRRKRQRQGKELQDGHMDGESKTERERIQKR</sequence>
<keyword evidence="3" id="KW-1185">Reference proteome</keyword>
<comment type="caution">
    <text evidence="2">The sequence shown here is derived from an EMBL/GenBank/DDBJ whole genome shotgun (WGS) entry which is preliminary data.</text>
</comment>
<dbReference type="EMBL" id="JANPWB010000007">
    <property type="protein sequence ID" value="KAJ1174122.1"/>
    <property type="molecule type" value="Genomic_DNA"/>
</dbReference>
<accession>A0AAV7TE49</accession>
<dbReference type="AlphaFoldDB" id="A0AAV7TE49"/>
<gene>
    <name evidence="2" type="ORF">NDU88_005945</name>
</gene>
<name>A0AAV7TE49_PLEWA</name>
<organism evidence="2 3">
    <name type="scientific">Pleurodeles waltl</name>
    <name type="common">Iberian ribbed newt</name>
    <dbReference type="NCBI Taxonomy" id="8319"/>
    <lineage>
        <taxon>Eukaryota</taxon>
        <taxon>Metazoa</taxon>
        <taxon>Chordata</taxon>
        <taxon>Craniata</taxon>
        <taxon>Vertebrata</taxon>
        <taxon>Euteleostomi</taxon>
        <taxon>Amphibia</taxon>
        <taxon>Batrachia</taxon>
        <taxon>Caudata</taxon>
        <taxon>Salamandroidea</taxon>
        <taxon>Salamandridae</taxon>
        <taxon>Pleurodelinae</taxon>
        <taxon>Pleurodeles</taxon>
    </lineage>
</organism>
<evidence type="ECO:0000313" key="2">
    <source>
        <dbReference type="EMBL" id="KAJ1174122.1"/>
    </source>
</evidence>
<dbReference type="Proteomes" id="UP001066276">
    <property type="component" value="Chromosome 4_1"/>
</dbReference>
<evidence type="ECO:0000256" key="1">
    <source>
        <dbReference type="SAM" id="MobiDB-lite"/>
    </source>
</evidence>
<evidence type="ECO:0000313" key="3">
    <source>
        <dbReference type="Proteomes" id="UP001066276"/>
    </source>
</evidence>
<feature type="region of interest" description="Disordered" evidence="1">
    <location>
        <begin position="1"/>
        <end position="132"/>
    </location>
</feature>
<proteinExistence type="predicted"/>
<feature type="compositionally biased region" description="Basic and acidic residues" evidence="1">
    <location>
        <begin position="53"/>
        <end position="62"/>
    </location>
</feature>
<reference evidence="2" key="1">
    <citation type="journal article" date="2022" name="bioRxiv">
        <title>Sequencing and chromosome-scale assembly of the giantPleurodeles waltlgenome.</title>
        <authorList>
            <person name="Brown T."/>
            <person name="Elewa A."/>
            <person name="Iarovenko S."/>
            <person name="Subramanian E."/>
            <person name="Araus A.J."/>
            <person name="Petzold A."/>
            <person name="Susuki M."/>
            <person name="Suzuki K.-i.T."/>
            <person name="Hayashi T."/>
            <person name="Toyoda A."/>
            <person name="Oliveira C."/>
            <person name="Osipova E."/>
            <person name="Leigh N.D."/>
            <person name="Simon A."/>
            <person name="Yun M.H."/>
        </authorList>
    </citation>
    <scope>NUCLEOTIDE SEQUENCE</scope>
    <source>
        <strain evidence="2">20211129_DDA</strain>
        <tissue evidence="2">Liver</tissue>
    </source>
</reference>